<proteinExistence type="predicted"/>
<reference evidence="2" key="1">
    <citation type="submission" date="2021-05" db="EMBL/GenBank/DDBJ databases">
        <title>Genomic insights into ecological role and evolution of a novel Thermoplasmata order Candidatus Sysuiplasmatales.</title>
        <authorList>
            <person name="Yuan Y."/>
        </authorList>
    </citation>
    <scope>NUCLEOTIDE SEQUENCE</scope>
    <source>
        <strain evidence="2">TUT19-bin139</strain>
    </source>
</reference>
<sequence>MVTLGWRRCAELERIALISDIHGNPVALDAVLEDIESGGADRTVCLGDVSATGPAPLYTLKTLRSRDITIVMGNTDERIMRPEAGKFNSSRDREIEKVDVWCSSLLGEQERKFISSFSPVISEDTEAGGILYYHGSPRSSTEVIDSSSSEEFLGEVFSSSDADICAGGHTHVQMLRRFGHMTLINPGSVGLPYRVGRNGRHFRPVIAEYAIMELRKGEFTVDFRKVGYDISELKEAVESSGMPEASWWLSKWKTE</sequence>
<dbReference type="InterPro" id="IPR011152">
    <property type="entry name" value="Pesterase_MJ0912"/>
</dbReference>
<gene>
    <name evidence="2" type="ORF">KIY12_00245</name>
</gene>
<dbReference type="GO" id="GO:0016791">
    <property type="term" value="F:phosphatase activity"/>
    <property type="evidence" value="ECO:0007669"/>
    <property type="project" value="TreeGrafter"/>
</dbReference>
<dbReference type="AlphaFoldDB" id="A0A8J7YLT5"/>
<accession>A0A8J7YLT5</accession>
<comment type="caution">
    <text evidence="2">The sequence shown here is derived from an EMBL/GenBank/DDBJ whole genome shotgun (WGS) entry which is preliminary data.</text>
</comment>
<evidence type="ECO:0000313" key="3">
    <source>
        <dbReference type="Proteomes" id="UP000750197"/>
    </source>
</evidence>
<evidence type="ECO:0000313" key="2">
    <source>
        <dbReference type="EMBL" id="MBX8643153.1"/>
    </source>
</evidence>
<dbReference type="Gene3D" id="3.60.21.10">
    <property type="match status" value="1"/>
</dbReference>
<dbReference type="InterPro" id="IPR024654">
    <property type="entry name" value="Calcineurin-like_PHP_lpxH"/>
</dbReference>
<dbReference type="EMBL" id="JAHEAC010000001">
    <property type="protein sequence ID" value="MBX8643153.1"/>
    <property type="molecule type" value="Genomic_DNA"/>
</dbReference>
<protein>
    <submittedName>
        <fullName evidence="2">Metallophosphoesterase family protein</fullName>
    </submittedName>
</protein>
<dbReference type="PANTHER" id="PTHR42850">
    <property type="entry name" value="METALLOPHOSPHOESTERASE"/>
    <property type="match status" value="1"/>
</dbReference>
<organism evidence="2 3">
    <name type="scientific">Candidatus Sysuiplasma superficiale</name>
    <dbReference type="NCBI Taxonomy" id="2823368"/>
    <lineage>
        <taxon>Archaea</taxon>
        <taxon>Methanobacteriati</taxon>
        <taxon>Thermoplasmatota</taxon>
        <taxon>Thermoplasmata</taxon>
        <taxon>Candidatus Sysuiplasmatales</taxon>
        <taxon>Candidatus Sysuiplasmataceae</taxon>
        <taxon>Candidatus Sysuiplasma</taxon>
    </lineage>
</organism>
<dbReference type="Pfam" id="PF12850">
    <property type="entry name" value="Metallophos_2"/>
    <property type="match status" value="1"/>
</dbReference>
<dbReference type="GO" id="GO:0005737">
    <property type="term" value="C:cytoplasm"/>
    <property type="evidence" value="ECO:0007669"/>
    <property type="project" value="TreeGrafter"/>
</dbReference>
<feature type="domain" description="Calcineurin-like phosphoesterase" evidence="1">
    <location>
        <begin position="14"/>
        <end position="197"/>
    </location>
</feature>
<evidence type="ECO:0000259" key="1">
    <source>
        <dbReference type="Pfam" id="PF12850"/>
    </source>
</evidence>
<dbReference type="Proteomes" id="UP000750197">
    <property type="component" value="Unassembled WGS sequence"/>
</dbReference>
<dbReference type="PIRSF" id="PIRSF000883">
    <property type="entry name" value="Pesterase_MJ0912"/>
    <property type="match status" value="1"/>
</dbReference>
<dbReference type="PANTHER" id="PTHR42850:SF2">
    <property type="entry name" value="BLL5683 PROTEIN"/>
    <property type="match status" value="1"/>
</dbReference>
<name>A0A8J7YLT5_9ARCH</name>
<dbReference type="SUPFAM" id="SSF56300">
    <property type="entry name" value="Metallo-dependent phosphatases"/>
    <property type="match status" value="1"/>
</dbReference>
<dbReference type="InterPro" id="IPR029052">
    <property type="entry name" value="Metallo-depent_PP-like"/>
</dbReference>
<dbReference type="InterPro" id="IPR050126">
    <property type="entry name" value="Ap4A_hydrolase"/>
</dbReference>